<protein>
    <submittedName>
        <fullName evidence="1">Uncharacterized protein</fullName>
    </submittedName>
</protein>
<keyword evidence="2" id="KW-1185">Reference proteome</keyword>
<organism evidence="1 2">
    <name type="scientific">Erwinia piriflorinigrans CFBP 5888</name>
    <dbReference type="NCBI Taxonomy" id="1161919"/>
    <lineage>
        <taxon>Bacteria</taxon>
        <taxon>Pseudomonadati</taxon>
        <taxon>Pseudomonadota</taxon>
        <taxon>Gammaproteobacteria</taxon>
        <taxon>Enterobacterales</taxon>
        <taxon>Erwiniaceae</taxon>
        <taxon>Erwinia</taxon>
    </lineage>
</organism>
<dbReference type="AlphaFoldDB" id="V5ZBE4"/>
<gene>
    <name evidence="1" type="ORF">EPIR_3207</name>
</gene>
<evidence type="ECO:0000313" key="2">
    <source>
        <dbReference type="Proteomes" id="UP000018217"/>
    </source>
</evidence>
<reference evidence="1 2" key="1">
    <citation type="journal article" date="2013" name="Syst. Appl. Microbiol.">
        <title>Phylogenetic position and virulence apparatus of the pear flower necrosis pathogen Erwinia piriflorinigrans CFBP 5888T as assessed by comparative genomics.</title>
        <authorList>
            <person name="Smits T.H."/>
            <person name="Rezzonico F."/>
            <person name="Lopez M.M."/>
            <person name="Blom J."/>
            <person name="Goesmann A."/>
            <person name="Frey J.E."/>
            <person name="Duffy B."/>
        </authorList>
    </citation>
    <scope>NUCLEOTIDE SEQUENCE [LARGE SCALE GENOMIC DNA]</scope>
    <source>
        <strain evidence="2">CFBP5888</strain>
    </source>
</reference>
<evidence type="ECO:0000313" key="1">
    <source>
        <dbReference type="EMBL" id="CCG88570.1"/>
    </source>
</evidence>
<accession>V5ZBE4</accession>
<comment type="caution">
    <text evidence="1">The sequence shown here is derived from an EMBL/GenBank/DDBJ whole genome shotgun (WGS) entry which is preliminary data.</text>
</comment>
<dbReference type="EMBL" id="CAHS01000021">
    <property type="protein sequence ID" value="CCG88570.1"/>
    <property type="molecule type" value="Genomic_DNA"/>
</dbReference>
<sequence length="65" mass="7205">MITPKVKAMSEIPATPFVVLGLFSVDATALFHYPCWLRKNSGFFCSLKRKVTHIQLAKGEVSSCC</sequence>
<dbReference type="Proteomes" id="UP000018217">
    <property type="component" value="Unassembled WGS sequence"/>
</dbReference>
<proteinExistence type="predicted"/>
<name>V5ZBE4_9GAMM</name>